<reference evidence="7 8" key="1">
    <citation type="submission" date="2024-05" db="EMBL/GenBank/DDBJ databases">
        <authorList>
            <person name="Kim H.-Y."/>
            <person name="Kim E."/>
            <person name="Cai Y."/>
            <person name="Yang S.-M."/>
            <person name="Lee W."/>
        </authorList>
    </citation>
    <scope>NUCLEOTIDE SEQUENCE [LARGE SCALE GENOMIC DNA]</scope>
    <source>
        <strain evidence="7 8">FBL11</strain>
    </source>
</reference>
<evidence type="ECO:0000256" key="1">
    <source>
        <dbReference type="ARBA" id="ARBA00022729"/>
    </source>
</evidence>
<dbReference type="InterPro" id="IPR018660">
    <property type="entry name" value="MliC"/>
</dbReference>
<accession>A0ABU9X4G3</accession>
<dbReference type="Gene3D" id="2.40.128.200">
    <property type="match status" value="1"/>
</dbReference>
<gene>
    <name evidence="7" type="ORF">AAIR29_01460</name>
</gene>
<proteinExistence type="predicted"/>
<dbReference type="InterPro" id="IPR036328">
    <property type="entry name" value="MliC_sf"/>
</dbReference>
<dbReference type="EMBL" id="JBDGHN010000002">
    <property type="protein sequence ID" value="MEN2750291.1"/>
    <property type="molecule type" value="Genomic_DNA"/>
</dbReference>
<keyword evidence="2" id="KW-0472">Membrane</keyword>
<evidence type="ECO:0000259" key="6">
    <source>
        <dbReference type="Pfam" id="PF09864"/>
    </source>
</evidence>
<dbReference type="Pfam" id="PF09864">
    <property type="entry name" value="MliC"/>
    <property type="match status" value="1"/>
</dbReference>
<evidence type="ECO:0000256" key="2">
    <source>
        <dbReference type="ARBA" id="ARBA00023136"/>
    </source>
</evidence>
<keyword evidence="3" id="KW-0564">Palmitate</keyword>
<feature type="signal peptide" evidence="5">
    <location>
        <begin position="1"/>
        <end position="21"/>
    </location>
</feature>
<evidence type="ECO:0000313" key="8">
    <source>
        <dbReference type="Proteomes" id="UP001461960"/>
    </source>
</evidence>
<evidence type="ECO:0000256" key="3">
    <source>
        <dbReference type="ARBA" id="ARBA00023139"/>
    </source>
</evidence>
<comment type="caution">
    <text evidence="7">The sequence shown here is derived from an EMBL/GenBank/DDBJ whole genome shotgun (WGS) entry which is preliminary data.</text>
</comment>
<dbReference type="PROSITE" id="PS51257">
    <property type="entry name" value="PROKAR_LIPOPROTEIN"/>
    <property type="match status" value="1"/>
</dbReference>
<dbReference type="RefSeq" id="WP_299217360.1">
    <property type="nucleotide sequence ID" value="NZ_JBDGHN010000002.1"/>
</dbReference>
<keyword evidence="8" id="KW-1185">Reference proteome</keyword>
<name>A0ABU9X4G3_9GAMM</name>
<feature type="domain" description="C-type lysozyme inhibitor" evidence="6">
    <location>
        <begin position="40"/>
        <end position="115"/>
    </location>
</feature>
<evidence type="ECO:0000313" key="7">
    <source>
        <dbReference type="EMBL" id="MEN2750291.1"/>
    </source>
</evidence>
<dbReference type="Proteomes" id="UP001461960">
    <property type="component" value="Unassembled WGS sequence"/>
</dbReference>
<feature type="chain" id="PRO_5047496856" evidence="5">
    <location>
        <begin position="22"/>
        <end position="125"/>
    </location>
</feature>
<protein>
    <submittedName>
        <fullName evidence="7">MliC family protein</fullName>
    </submittedName>
</protein>
<keyword evidence="1 5" id="KW-0732">Signal</keyword>
<sequence>MKKLLVVTPTILLLAACATNAPINNAHSGHKPQIQKSYAFSCEDNSKVTAIYSANGKVANLSLTLPKLGIKNQRVSLKQAVSGSGARYIKESSSKASYEWHTKANRGILSIRSVNDRKYSITCQL</sequence>
<dbReference type="SUPFAM" id="SSF141488">
    <property type="entry name" value="YdhA-like"/>
    <property type="match status" value="1"/>
</dbReference>
<evidence type="ECO:0000256" key="5">
    <source>
        <dbReference type="SAM" id="SignalP"/>
    </source>
</evidence>
<organism evidence="7 8">
    <name type="scientific">Psychrobacter saeujeotis</name>
    <dbReference type="NCBI Taxonomy" id="3143436"/>
    <lineage>
        <taxon>Bacteria</taxon>
        <taxon>Pseudomonadati</taxon>
        <taxon>Pseudomonadota</taxon>
        <taxon>Gammaproteobacteria</taxon>
        <taxon>Moraxellales</taxon>
        <taxon>Moraxellaceae</taxon>
        <taxon>Psychrobacter</taxon>
    </lineage>
</organism>
<evidence type="ECO:0000256" key="4">
    <source>
        <dbReference type="ARBA" id="ARBA00023288"/>
    </source>
</evidence>
<keyword evidence="4" id="KW-0449">Lipoprotein</keyword>